<protein>
    <submittedName>
        <fullName evidence="1">Uncharacterized protein</fullName>
    </submittedName>
</protein>
<proteinExistence type="predicted"/>
<sequence length="131" mass="13981">MPSPLEMSTTNGASTYLGNAACTPSFKIGSSFETSNTNESVTLWSSNTKVLAKCERSFTSTPYKVYQICMGGWVVSPTPEVGLPCSLSLRLLDRFEMTPISNTTSSSSSFGAMDMFGSIRTTSSPCVVSSQ</sequence>
<accession>A0AAP0HSG3</accession>
<gene>
    <name evidence="1" type="ORF">Scep_026926</name>
</gene>
<reference evidence="1 2" key="1">
    <citation type="submission" date="2024-01" db="EMBL/GenBank/DDBJ databases">
        <title>Genome assemblies of Stephania.</title>
        <authorList>
            <person name="Yang L."/>
        </authorList>
    </citation>
    <scope>NUCLEOTIDE SEQUENCE [LARGE SCALE GENOMIC DNA]</scope>
    <source>
        <strain evidence="1">JXDWG</strain>
        <tissue evidence="1">Leaf</tissue>
    </source>
</reference>
<dbReference type="Proteomes" id="UP001419268">
    <property type="component" value="Unassembled WGS sequence"/>
</dbReference>
<evidence type="ECO:0000313" key="2">
    <source>
        <dbReference type="Proteomes" id="UP001419268"/>
    </source>
</evidence>
<evidence type="ECO:0000313" key="1">
    <source>
        <dbReference type="EMBL" id="KAK9095457.1"/>
    </source>
</evidence>
<name>A0AAP0HSG3_9MAGN</name>
<keyword evidence="2" id="KW-1185">Reference proteome</keyword>
<dbReference type="EMBL" id="JBBNAG010000011">
    <property type="protein sequence ID" value="KAK9095457.1"/>
    <property type="molecule type" value="Genomic_DNA"/>
</dbReference>
<dbReference type="AlphaFoldDB" id="A0AAP0HSG3"/>
<comment type="caution">
    <text evidence="1">The sequence shown here is derived from an EMBL/GenBank/DDBJ whole genome shotgun (WGS) entry which is preliminary data.</text>
</comment>
<organism evidence="1 2">
    <name type="scientific">Stephania cephalantha</name>
    <dbReference type="NCBI Taxonomy" id="152367"/>
    <lineage>
        <taxon>Eukaryota</taxon>
        <taxon>Viridiplantae</taxon>
        <taxon>Streptophyta</taxon>
        <taxon>Embryophyta</taxon>
        <taxon>Tracheophyta</taxon>
        <taxon>Spermatophyta</taxon>
        <taxon>Magnoliopsida</taxon>
        <taxon>Ranunculales</taxon>
        <taxon>Menispermaceae</taxon>
        <taxon>Menispermoideae</taxon>
        <taxon>Cissampelideae</taxon>
        <taxon>Stephania</taxon>
    </lineage>
</organism>